<reference evidence="1 2" key="1">
    <citation type="submission" date="2017-04" db="EMBL/GenBank/DDBJ databases">
        <title>Draft genome sequences of Alloscardovia macacae UMA81211 and UMA81212 isolated from the feces of a rhesus macaque (Macaca mulatta).</title>
        <authorList>
            <person name="Albert K."/>
            <person name="Sela D.A."/>
        </authorList>
    </citation>
    <scope>NUCLEOTIDE SEQUENCE [LARGE SCALE GENOMIC DNA]</scope>
    <source>
        <strain evidence="1 2">UMA81212</strain>
    </source>
</reference>
<sequence>MKDEEECFCALSAVLGTIRDYSELRLAVEANTSHGRRTPALNSCPKGALLIFVCMGCGVWCGCVL</sequence>
<dbReference type="RefSeq" id="WP_219336568.1">
    <property type="nucleotide sequence ID" value="NZ_NEKB01000024.1"/>
</dbReference>
<dbReference type="Proteomes" id="UP000243540">
    <property type="component" value="Unassembled WGS sequence"/>
</dbReference>
<name>A0A1Y2T048_9BIFI</name>
<gene>
    <name evidence="1" type="ORF">B9T39_00005</name>
</gene>
<dbReference type="STRING" id="1160091.B9T39_00005"/>
<proteinExistence type="predicted"/>
<evidence type="ECO:0000313" key="2">
    <source>
        <dbReference type="Proteomes" id="UP000243540"/>
    </source>
</evidence>
<organism evidence="1 2">
    <name type="scientific">Alloscardovia macacae</name>
    <dbReference type="NCBI Taxonomy" id="1160091"/>
    <lineage>
        <taxon>Bacteria</taxon>
        <taxon>Bacillati</taxon>
        <taxon>Actinomycetota</taxon>
        <taxon>Actinomycetes</taxon>
        <taxon>Bifidobacteriales</taxon>
        <taxon>Bifidobacteriaceae</taxon>
        <taxon>Alloscardovia</taxon>
    </lineage>
</organism>
<feature type="non-terminal residue" evidence="1">
    <location>
        <position position="65"/>
    </location>
</feature>
<dbReference type="AlphaFoldDB" id="A0A1Y2T048"/>
<comment type="caution">
    <text evidence="1">The sequence shown here is derived from an EMBL/GenBank/DDBJ whole genome shotgun (WGS) entry which is preliminary data.</text>
</comment>
<accession>A0A1Y2T048</accession>
<protein>
    <submittedName>
        <fullName evidence="1">Uncharacterized protein</fullName>
    </submittedName>
</protein>
<dbReference type="EMBL" id="NEKC01000001">
    <property type="protein sequence ID" value="OTA30132.1"/>
    <property type="molecule type" value="Genomic_DNA"/>
</dbReference>
<evidence type="ECO:0000313" key="1">
    <source>
        <dbReference type="EMBL" id="OTA30132.1"/>
    </source>
</evidence>